<comment type="similarity">
    <text evidence="2">Belongs to the OXR1 family.</text>
</comment>
<feature type="region of interest" description="Disordered" evidence="5">
    <location>
        <begin position="265"/>
        <end position="318"/>
    </location>
</feature>
<dbReference type="SMART" id="SM00584">
    <property type="entry name" value="TLDc"/>
    <property type="match status" value="1"/>
</dbReference>
<proteinExistence type="inferred from homology"/>
<dbReference type="PANTHER" id="PTHR23354:SF62">
    <property type="entry name" value="MUSTARD, ISOFORM V"/>
    <property type="match status" value="1"/>
</dbReference>
<evidence type="ECO:0000256" key="4">
    <source>
        <dbReference type="ARBA" id="ARBA00040604"/>
    </source>
</evidence>
<protein>
    <recommendedName>
        <fullName evidence="4">Oxidation resistance protein 1</fullName>
    </recommendedName>
</protein>
<dbReference type="EMBL" id="JALLPJ020001333">
    <property type="protein sequence ID" value="KAL3769311.1"/>
    <property type="molecule type" value="Genomic_DNA"/>
</dbReference>
<feature type="region of interest" description="Disordered" evidence="5">
    <location>
        <begin position="525"/>
        <end position="549"/>
    </location>
</feature>
<feature type="compositionally biased region" description="Pro residues" evidence="5">
    <location>
        <begin position="37"/>
        <end position="48"/>
    </location>
</feature>
<feature type="compositionally biased region" description="Polar residues" evidence="5">
    <location>
        <begin position="649"/>
        <end position="658"/>
    </location>
</feature>
<comment type="caution">
    <text evidence="7">The sequence shown here is derived from an EMBL/GenBank/DDBJ whole genome shotgun (WGS) entry which is preliminary data.</text>
</comment>
<keyword evidence="3" id="KW-0496">Mitochondrion</keyword>
<evidence type="ECO:0000313" key="8">
    <source>
        <dbReference type="Proteomes" id="UP001530400"/>
    </source>
</evidence>
<comment type="subcellular location">
    <subcellularLocation>
        <location evidence="1">Mitochondrion</location>
    </subcellularLocation>
</comment>
<feature type="region of interest" description="Disordered" evidence="5">
    <location>
        <begin position="1"/>
        <end position="95"/>
    </location>
</feature>
<gene>
    <name evidence="7" type="ORF">ACHAWO_007510</name>
</gene>
<feature type="domain" description="TLDc" evidence="6">
    <location>
        <begin position="1086"/>
        <end position="1300"/>
    </location>
</feature>
<accession>A0ABD3N508</accession>
<evidence type="ECO:0000256" key="2">
    <source>
        <dbReference type="ARBA" id="ARBA00009540"/>
    </source>
</evidence>
<feature type="compositionally biased region" description="Polar residues" evidence="5">
    <location>
        <begin position="281"/>
        <end position="303"/>
    </location>
</feature>
<feature type="compositionally biased region" description="Low complexity" evidence="5">
    <location>
        <begin position="385"/>
        <end position="396"/>
    </location>
</feature>
<feature type="region of interest" description="Disordered" evidence="5">
    <location>
        <begin position="641"/>
        <end position="708"/>
    </location>
</feature>
<dbReference type="PROSITE" id="PS51886">
    <property type="entry name" value="TLDC"/>
    <property type="match status" value="1"/>
</dbReference>
<dbReference type="Proteomes" id="UP001530400">
    <property type="component" value="Unassembled WGS sequence"/>
</dbReference>
<feature type="compositionally biased region" description="Acidic residues" evidence="5">
    <location>
        <begin position="669"/>
        <end position="678"/>
    </location>
</feature>
<evidence type="ECO:0000313" key="7">
    <source>
        <dbReference type="EMBL" id="KAL3769311.1"/>
    </source>
</evidence>
<sequence>MTPLKESQSNEESWTEAAAAFIATEDDKAEDSNKTPSSPPPPESPPKSPFRQSLEMVHSRDRDEPPSNDMNDPIINNGINGQDGASPRDGNAAQDPKTLLRHSLSTTILTTTERTFLESLLNIEDGILADRLCGVALRRLCGEDFSDSFPSNAVDGSLVDGENSREVGEELNGRREVGTLNVFSLCDGGELCLENRMPGHGWRAAPNHVNVSDGSGGSLNNGDWVEEWVTRGSESREQEEGLETKLETDSLAKALPYSLERTGNIITSGADGASLPKEQDSTAPSKPTQQQQKGRQPSITQANRLAYKKRQSSSGNDTTTRLYRAHEAGLILSQQGSAKRSLQRLGLNIQLERVDTGAENGITPAGRVSAASHRHASTSNKDNTNDTATGTTNGTAISNSKQQERSIHKLEQAERSKQKHRQHALAELDVLSSKVGGTTTGMVVSPFTGNFLRNIYASKQFSFKRSESSYSRYDSFLNESNSRSASDVLNESGHQASQGNGEIGITETESTALSSGEIGIADTESTVAQSMTSEEREQPAPASRQDIFRRTTERRLQSLLVSAGFGSETTPRGTRLVVAEDNDEYDALSVDTSVEKLLKNGGPSFREESVFRREDDNSVEDELKPKVVDTKKDEGISTSFLSSLGSSFAPTPSSTSNEFFPVESTASRDEDDEEEEEREVVQRRATDSPTNSEVGELPPPLSARNSLHKRNSTISIMKSSSSSSLKRSQYRRSVSWGHMVVKESADSSSSKMERSESEAATDAGISVISFPNLRRAVPIRSDSIGSVASSAGPLRLATPLRSESMSSVVSAPSAGVPMISRAHPVFSPLNSVELRRIPSLHRAVRLRSESTNTLGTEGMDDELSAYSFSEYDDSSRMVLRQRSSGAAWASPFAPKRWLPPRRSSLSRQSSAASLTGKNILIRQASQNNYEGEGMEIDEFDYPVSLGSARNFKSMLSMGGGDSVVSSRSRSSRSIPVQSLDDSFVVRNVNFERHSSEILRSLSNEDLYWSHHVETLGGSANSVARVYGDLMEGDSKSWDLQDESEFAAPQNAWNVFEDEYAEEYGAYNSLTFQILGTSADDAACHPHVLSPPLMESLQNFLPVGIAENNFMLKYSLARDGATLPTLLRQIRGSQHTLIAMETVDGEVFGCFTSSPWRKTWNYYGSGESFLWRMRRTRADKDVQRSILDQAKLESELDVFYWTGKNELVQLCTHDMLAVGGGTFHSFNGSRQNSLSDGDSPPQSNETDGHKADKGGFGLAIDADLLRGTSSHCATFNSPPMSREHSDGSPFEIVNLEVWTMTPCMNVEDAEQFEMRKLFLEPYSGTQ</sequence>
<keyword evidence="8" id="KW-1185">Reference proteome</keyword>
<feature type="compositionally biased region" description="Polar residues" evidence="5">
    <location>
        <begin position="1"/>
        <end position="12"/>
    </location>
</feature>
<feature type="region of interest" description="Disordered" evidence="5">
    <location>
        <begin position="1227"/>
        <end position="1252"/>
    </location>
</feature>
<evidence type="ECO:0000256" key="1">
    <source>
        <dbReference type="ARBA" id="ARBA00004173"/>
    </source>
</evidence>
<dbReference type="Pfam" id="PF07534">
    <property type="entry name" value="TLD"/>
    <property type="match status" value="1"/>
</dbReference>
<reference evidence="7 8" key="1">
    <citation type="submission" date="2024-10" db="EMBL/GenBank/DDBJ databases">
        <title>Updated reference genomes for cyclostephanoid diatoms.</title>
        <authorList>
            <person name="Roberts W.R."/>
            <person name="Alverson A.J."/>
        </authorList>
    </citation>
    <scope>NUCLEOTIDE SEQUENCE [LARGE SCALE GENOMIC DNA]</scope>
    <source>
        <strain evidence="7 8">AJA010-31</strain>
    </source>
</reference>
<dbReference type="PANTHER" id="PTHR23354">
    <property type="entry name" value="NUCLEOLAR PROTEIN 7/ESTROGEN RECEPTOR COACTIVATOR-RELATED"/>
    <property type="match status" value="1"/>
</dbReference>
<evidence type="ECO:0000256" key="3">
    <source>
        <dbReference type="ARBA" id="ARBA00023128"/>
    </source>
</evidence>
<dbReference type="InterPro" id="IPR006571">
    <property type="entry name" value="TLDc_dom"/>
</dbReference>
<feature type="compositionally biased region" description="Basic and acidic residues" evidence="5">
    <location>
        <begin position="402"/>
        <end position="416"/>
    </location>
</feature>
<dbReference type="GO" id="GO:0005739">
    <property type="term" value="C:mitochondrion"/>
    <property type="evidence" value="ECO:0007669"/>
    <property type="project" value="UniProtKB-SubCell"/>
</dbReference>
<feature type="region of interest" description="Disordered" evidence="5">
    <location>
        <begin position="358"/>
        <end position="424"/>
    </location>
</feature>
<evidence type="ECO:0000259" key="6">
    <source>
        <dbReference type="PROSITE" id="PS51886"/>
    </source>
</evidence>
<feature type="compositionally biased region" description="Polar residues" evidence="5">
    <location>
        <begin position="1227"/>
        <end position="1244"/>
    </location>
</feature>
<name>A0ABD3N508_9STRA</name>
<organism evidence="7 8">
    <name type="scientific">Cyclotella atomus</name>
    <dbReference type="NCBI Taxonomy" id="382360"/>
    <lineage>
        <taxon>Eukaryota</taxon>
        <taxon>Sar</taxon>
        <taxon>Stramenopiles</taxon>
        <taxon>Ochrophyta</taxon>
        <taxon>Bacillariophyta</taxon>
        <taxon>Coscinodiscophyceae</taxon>
        <taxon>Thalassiosirophycidae</taxon>
        <taxon>Stephanodiscales</taxon>
        <taxon>Stephanodiscaceae</taxon>
        <taxon>Cyclotella</taxon>
    </lineage>
</organism>
<evidence type="ECO:0000256" key="5">
    <source>
        <dbReference type="SAM" id="MobiDB-lite"/>
    </source>
</evidence>